<comment type="similarity">
    <text evidence="1">Belongs to the lin-52 family.</text>
</comment>
<organism evidence="2 3">
    <name type="scientific">Polypedilum vanderplanki</name>
    <name type="common">Sleeping chironomid midge</name>
    <dbReference type="NCBI Taxonomy" id="319348"/>
    <lineage>
        <taxon>Eukaryota</taxon>
        <taxon>Metazoa</taxon>
        <taxon>Ecdysozoa</taxon>
        <taxon>Arthropoda</taxon>
        <taxon>Hexapoda</taxon>
        <taxon>Insecta</taxon>
        <taxon>Pterygota</taxon>
        <taxon>Neoptera</taxon>
        <taxon>Endopterygota</taxon>
        <taxon>Diptera</taxon>
        <taxon>Nematocera</taxon>
        <taxon>Chironomoidea</taxon>
        <taxon>Chironomidae</taxon>
        <taxon>Chironominae</taxon>
        <taxon>Polypedilum</taxon>
        <taxon>Polypedilum</taxon>
    </lineage>
</organism>
<dbReference type="InterPro" id="IPR018737">
    <property type="entry name" value="DREAM_LIN52"/>
</dbReference>
<accession>A0A9J6BUX8</accession>
<dbReference type="PANTHER" id="PTHR31489:SF2">
    <property type="entry name" value="PROTEIN LIN-52 HOMOLOG"/>
    <property type="match status" value="1"/>
</dbReference>
<dbReference type="Pfam" id="PF10044">
    <property type="entry name" value="LIN52"/>
    <property type="match status" value="1"/>
</dbReference>
<dbReference type="EMBL" id="JADBJN010000003">
    <property type="protein sequence ID" value="KAG5673520.1"/>
    <property type="molecule type" value="Genomic_DNA"/>
</dbReference>
<evidence type="ECO:0000313" key="3">
    <source>
        <dbReference type="Proteomes" id="UP001107558"/>
    </source>
</evidence>
<dbReference type="Proteomes" id="UP001107558">
    <property type="component" value="Chromosome 3"/>
</dbReference>
<dbReference type="GO" id="GO:0070176">
    <property type="term" value="C:DRM complex"/>
    <property type="evidence" value="ECO:0007669"/>
    <property type="project" value="InterPro"/>
</dbReference>
<dbReference type="AlphaFoldDB" id="A0A9J6BUX8"/>
<sequence>MSTEDNFLLSSENLRSSPELWPEKIPGSENYKKAAIKNIKDNPNGLTQDDIRKIYQLGSLPKSEIVAEIKRLYDEGYQLGVEEAKEVTRGKYLNIFTNTSIIKRK</sequence>
<dbReference type="OrthoDB" id="5834362at2759"/>
<protein>
    <submittedName>
        <fullName evidence="2">Uncharacterized protein</fullName>
    </submittedName>
</protein>
<evidence type="ECO:0000256" key="1">
    <source>
        <dbReference type="ARBA" id="ARBA00005456"/>
    </source>
</evidence>
<keyword evidence="3" id="KW-1185">Reference proteome</keyword>
<gene>
    <name evidence="2" type="ORF">PVAND_003562</name>
</gene>
<reference evidence="2" key="1">
    <citation type="submission" date="2021-03" db="EMBL/GenBank/DDBJ databases">
        <title>Chromosome level genome of the anhydrobiotic midge Polypedilum vanderplanki.</title>
        <authorList>
            <person name="Yoshida Y."/>
            <person name="Kikawada T."/>
            <person name="Gusev O."/>
        </authorList>
    </citation>
    <scope>NUCLEOTIDE SEQUENCE</scope>
    <source>
        <strain evidence="2">NIAS01</strain>
        <tissue evidence="2">Whole body or cell culture</tissue>
    </source>
</reference>
<dbReference type="GO" id="GO:0006355">
    <property type="term" value="P:regulation of DNA-templated transcription"/>
    <property type="evidence" value="ECO:0007669"/>
    <property type="project" value="InterPro"/>
</dbReference>
<comment type="caution">
    <text evidence="2">The sequence shown here is derived from an EMBL/GenBank/DDBJ whole genome shotgun (WGS) entry which is preliminary data.</text>
</comment>
<dbReference type="PANTHER" id="PTHR31489">
    <property type="entry name" value="LIN52 FAMILY MEMBER"/>
    <property type="match status" value="1"/>
</dbReference>
<proteinExistence type="inferred from homology"/>
<name>A0A9J6BUX8_POLVA</name>
<evidence type="ECO:0000313" key="2">
    <source>
        <dbReference type="EMBL" id="KAG5673520.1"/>
    </source>
</evidence>